<keyword evidence="9 12" id="KW-0407">Ion channel</keyword>
<evidence type="ECO:0000256" key="1">
    <source>
        <dbReference type="ARBA" id="ARBA00004651"/>
    </source>
</evidence>
<gene>
    <name evidence="12 13" type="primary">crcB</name>
    <name evidence="12" type="synonym">fluC</name>
    <name evidence="13" type="ORF">M0638_24425</name>
</gene>
<comment type="subcellular location">
    <subcellularLocation>
        <location evidence="1 12">Cell membrane</location>
        <topology evidence="1 12">Multi-pass membrane protein</topology>
    </subcellularLocation>
</comment>
<keyword evidence="4 12" id="KW-0812">Transmembrane</keyword>
<feature type="transmembrane region" description="Helical" evidence="12">
    <location>
        <begin position="38"/>
        <end position="57"/>
    </location>
</feature>
<accession>A0A9X1YD02</accession>
<feature type="binding site" evidence="12">
    <location>
        <position position="80"/>
    </location>
    <ligand>
        <name>Na(+)</name>
        <dbReference type="ChEBI" id="CHEBI:29101"/>
        <note>structural</note>
    </ligand>
</feature>
<dbReference type="PANTHER" id="PTHR28259:SF1">
    <property type="entry name" value="FLUORIDE EXPORT PROTEIN 1-RELATED"/>
    <property type="match status" value="1"/>
</dbReference>
<comment type="activity regulation">
    <text evidence="12">Na(+) is not transported, but it plays an essential structural role and its presence is essential for fluoride channel function.</text>
</comment>
<comment type="caution">
    <text evidence="13">The sequence shown here is derived from an EMBL/GenBank/DDBJ whole genome shotgun (WGS) entry which is preliminary data.</text>
</comment>
<dbReference type="HAMAP" id="MF_00454">
    <property type="entry name" value="FluC"/>
    <property type="match status" value="1"/>
</dbReference>
<dbReference type="NCBIfam" id="TIGR00494">
    <property type="entry name" value="crcB"/>
    <property type="match status" value="1"/>
</dbReference>
<evidence type="ECO:0000256" key="10">
    <source>
        <dbReference type="ARBA" id="ARBA00035120"/>
    </source>
</evidence>
<dbReference type="Proteomes" id="UP001139516">
    <property type="component" value="Unassembled WGS sequence"/>
</dbReference>
<feature type="binding site" evidence="12">
    <location>
        <position position="77"/>
    </location>
    <ligand>
        <name>Na(+)</name>
        <dbReference type="ChEBI" id="CHEBI:29101"/>
        <note>structural</note>
    </ligand>
</feature>
<keyword evidence="12" id="KW-0479">Metal-binding</keyword>
<feature type="transmembrane region" description="Helical" evidence="12">
    <location>
        <begin position="101"/>
        <end position="122"/>
    </location>
</feature>
<dbReference type="GO" id="GO:0005886">
    <property type="term" value="C:plasma membrane"/>
    <property type="evidence" value="ECO:0007669"/>
    <property type="project" value="UniProtKB-SubCell"/>
</dbReference>
<sequence>MAMWLAVALGGAVGSVGRYGLGLLAARLWGETFPWGTLLINILGSFVITLFGALTGPGGAIPAGAVPRIFVMVGICGGFTTFSSFSLQTLALLQAGEPAPAMLYVVLSVALCLLGAFLGWWLGSLAGHPGSGA</sequence>
<keyword evidence="3" id="KW-0997">Cell inner membrane</keyword>
<evidence type="ECO:0000256" key="6">
    <source>
        <dbReference type="ARBA" id="ARBA00023053"/>
    </source>
</evidence>
<evidence type="ECO:0000256" key="5">
    <source>
        <dbReference type="ARBA" id="ARBA00022989"/>
    </source>
</evidence>
<evidence type="ECO:0000256" key="9">
    <source>
        <dbReference type="ARBA" id="ARBA00023303"/>
    </source>
</evidence>
<dbReference type="EMBL" id="JALPRX010000128">
    <property type="protein sequence ID" value="MCK8787522.1"/>
    <property type="molecule type" value="Genomic_DNA"/>
</dbReference>
<evidence type="ECO:0000256" key="12">
    <source>
        <dbReference type="HAMAP-Rule" id="MF_00454"/>
    </source>
</evidence>
<feature type="transmembrane region" description="Helical" evidence="12">
    <location>
        <begin position="69"/>
        <end position="95"/>
    </location>
</feature>
<name>A0A9X1YD02_9PROT</name>
<evidence type="ECO:0000256" key="4">
    <source>
        <dbReference type="ARBA" id="ARBA00022692"/>
    </source>
</evidence>
<evidence type="ECO:0000313" key="13">
    <source>
        <dbReference type="EMBL" id="MCK8787522.1"/>
    </source>
</evidence>
<comment type="similarity">
    <text evidence="10 12">Belongs to the fluoride channel Fluc/FEX (TC 1.A.43) family.</text>
</comment>
<keyword evidence="12" id="KW-0813">Transport</keyword>
<evidence type="ECO:0000256" key="3">
    <source>
        <dbReference type="ARBA" id="ARBA00022519"/>
    </source>
</evidence>
<evidence type="ECO:0000256" key="7">
    <source>
        <dbReference type="ARBA" id="ARBA00023065"/>
    </source>
</evidence>
<keyword evidence="6 12" id="KW-0915">Sodium</keyword>
<dbReference type="InterPro" id="IPR003691">
    <property type="entry name" value="FluC"/>
</dbReference>
<evidence type="ECO:0000256" key="11">
    <source>
        <dbReference type="ARBA" id="ARBA00035585"/>
    </source>
</evidence>
<comment type="function">
    <text evidence="12">Fluoride-specific ion channel. Important for reducing fluoride concentration in the cell, thus reducing its toxicity.</text>
</comment>
<dbReference type="AlphaFoldDB" id="A0A9X1YD02"/>
<dbReference type="RefSeq" id="WP_248669573.1">
    <property type="nucleotide sequence ID" value="NZ_JALPRX010000128.1"/>
</dbReference>
<reference evidence="13" key="1">
    <citation type="submission" date="2022-04" db="EMBL/GenBank/DDBJ databases">
        <title>Roseomonas acroporae sp. nov., isolated from coral Acropora digitifera.</title>
        <authorList>
            <person name="Sun H."/>
        </authorList>
    </citation>
    <scope>NUCLEOTIDE SEQUENCE</scope>
    <source>
        <strain evidence="13">NAR14</strain>
    </source>
</reference>
<dbReference type="GO" id="GO:0140114">
    <property type="term" value="P:cellular detoxification of fluoride"/>
    <property type="evidence" value="ECO:0007669"/>
    <property type="project" value="UniProtKB-UniRule"/>
</dbReference>
<protein>
    <recommendedName>
        <fullName evidence="12">Fluoride-specific ion channel FluC</fullName>
    </recommendedName>
</protein>
<evidence type="ECO:0000256" key="8">
    <source>
        <dbReference type="ARBA" id="ARBA00023136"/>
    </source>
</evidence>
<evidence type="ECO:0000256" key="2">
    <source>
        <dbReference type="ARBA" id="ARBA00022475"/>
    </source>
</evidence>
<dbReference type="PANTHER" id="PTHR28259">
    <property type="entry name" value="FLUORIDE EXPORT PROTEIN 1-RELATED"/>
    <property type="match status" value="1"/>
</dbReference>
<keyword evidence="7 12" id="KW-0406">Ion transport</keyword>
<dbReference type="GO" id="GO:0046872">
    <property type="term" value="F:metal ion binding"/>
    <property type="evidence" value="ECO:0007669"/>
    <property type="project" value="UniProtKB-KW"/>
</dbReference>
<dbReference type="GO" id="GO:0062054">
    <property type="term" value="F:fluoride channel activity"/>
    <property type="evidence" value="ECO:0007669"/>
    <property type="project" value="UniProtKB-UniRule"/>
</dbReference>
<dbReference type="Pfam" id="PF02537">
    <property type="entry name" value="CRCB"/>
    <property type="match status" value="1"/>
</dbReference>
<keyword evidence="5 12" id="KW-1133">Transmembrane helix</keyword>
<keyword evidence="8 12" id="KW-0472">Membrane</keyword>
<evidence type="ECO:0000313" key="14">
    <source>
        <dbReference type="Proteomes" id="UP001139516"/>
    </source>
</evidence>
<keyword evidence="2 12" id="KW-1003">Cell membrane</keyword>
<keyword evidence="14" id="KW-1185">Reference proteome</keyword>
<proteinExistence type="inferred from homology"/>
<comment type="catalytic activity">
    <reaction evidence="11">
        <text>fluoride(in) = fluoride(out)</text>
        <dbReference type="Rhea" id="RHEA:76159"/>
        <dbReference type="ChEBI" id="CHEBI:17051"/>
    </reaction>
    <physiologicalReaction direction="left-to-right" evidence="11">
        <dbReference type="Rhea" id="RHEA:76160"/>
    </physiologicalReaction>
</comment>
<organism evidence="13 14">
    <name type="scientific">Roseomonas acroporae</name>
    <dbReference type="NCBI Taxonomy" id="2937791"/>
    <lineage>
        <taxon>Bacteria</taxon>
        <taxon>Pseudomonadati</taxon>
        <taxon>Pseudomonadota</taxon>
        <taxon>Alphaproteobacteria</taxon>
        <taxon>Acetobacterales</taxon>
        <taxon>Roseomonadaceae</taxon>
        <taxon>Roseomonas</taxon>
    </lineage>
</organism>